<dbReference type="Proteomes" id="UP000053097">
    <property type="component" value="Unassembled WGS sequence"/>
</dbReference>
<reference evidence="2 4" key="1">
    <citation type="journal article" date="2014" name="Curr. Biol.">
        <title>The genome of the clonal raider ant Cerapachys biroi.</title>
        <authorList>
            <person name="Oxley P.R."/>
            <person name="Ji L."/>
            <person name="Fetter-Pruneda I."/>
            <person name="McKenzie S.K."/>
            <person name="Li C."/>
            <person name="Hu H."/>
            <person name="Zhang G."/>
            <person name="Kronauer D.J."/>
        </authorList>
    </citation>
    <scope>NUCLEOTIDE SEQUENCE [LARGE SCALE GENOMIC DNA]</scope>
</reference>
<dbReference type="AlphaFoldDB" id="A0A026WBC6"/>
<dbReference type="OMA" id="MTENING"/>
<dbReference type="EMBL" id="KK107293">
    <property type="protein sequence ID" value="EZA53248.1"/>
    <property type="molecule type" value="Genomic_DNA"/>
</dbReference>
<dbReference type="PROSITE" id="PS51257">
    <property type="entry name" value="PROKAR_LIPOPROTEIN"/>
    <property type="match status" value="1"/>
</dbReference>
<evidence type="ECO:0000313" key="2">
    <source>
        <dbReference type="EMBL" id="EZA53248.1"/>
    </source>
</evidence>
<evidence type="ECO:0000313" key="3">
    <source>
        <dbReference type="EMBL" id="RLU22795.1"/>
    </source>
</evidence>
<organism evidence="2 4">
    <name type="scientific">Ooceraea biroi</name>
    <name type="common">Clonal raider ant</name>
    <name type="synonym">Cerapachys biroi</name>
    <dbReference type="NCBI Taxonomy" id="2015173"/>
    <lineage>
        <taxon>Eukaryota</taxon>
        <taxon>Metazoa</taxon>
        <taxon>Ecdysozoa</taxon>
        <taxon>Arthropoda</taxon>
        <taxon>Hexapoda</taxon>
        <taxon>Insecta</taxon>
        <taxon>Pterygota</taxon>
        <taxon>Neoptera</taxon>
        <taxon>Endopterygota</taxon>
        <taxon>Hymenoptera</taxon>
        <taxon>Apocrita</taxon>
        <taxon>Aculeata</taxon>
        <taxon>Formicoidea</taxon>
        <taxon>Formicidae</taxon>
        <taxon>Dorylinae</taxon>
        <taxon>Ooceraea</taxon>
    </lineage>
</organism>
<feature type="signal peptide" evidence="1">
    <location>
        <begin position="1"/>
        <end position="25"/>
    </location>
</feature>
<evidence type="ECO:0000313" key="5">
    <source>
        <dbReference type="Proteomes" id="UP000279307"/>
    </source>
</evidence>
<reference evidence="3 5" key="2">
    <citation type="journal article" date="2018" name="Genome Res.">
        <title>The genomic architecture and molecular evolution of ant odorant receptors.</title>
        <authorList>
            <person name="McKenzie S.K."/>
            <person name="Kronauer D.J.C."/>
        </authorList>
    </citation>
    <scope>NUCLEOTIDE SEQUENCE [LARGE SCALE GENOMIC DNA]</scope>
    <source>
        <strain evidence="3">Clonal line C1</strain>
    </source>
</reference>
<keyword evidence="4" id="KW-1185">Reference proteome</keyword>
<dbReference type="OrthoDB" id="7693257at2759"/>
<proteinExistence type="predicted"/>
<keyword evidence="1" id="KW-0732">Signal</keyword>
<accession>A0A026WBC6</accession>
<evidence type="ECO:0000313" key="4">
    <source>
        <dbReference type="Proteomes" id="UP000053097"/>
    </source>
</evidence>
<name>A0A026WBC6_OOCBI</name>
<protein>
    <submittedName>
        <fullName evidence="2">Uncharacterized protein</fullName>
    </submittedName>
</protein>
<gene>
    <name evidence="3" type="ORF">DMN91_005073</name>
    <name evidence="2" type="ORF">X777_06327</name>
</gene>
<dbReference type="EMBL" id="QOIP01000005">
    <property type="protein sequence ID" value="RLU22795.1"/>
    <property type="molecule type" value="Genomic_DNA"/>
</dbReference>
<dbReference type="Proteomes" id="UP000279307">
    <property type="component" value="Chromosome 5"/>
</dbReference>
<evidence type="ECO:0000256" key="1">
    <source>
        <dbReference type="SAM" id="SignalP"/>
    </source>
</evidence>
<reference evidence="3" key="3">
    <citation type="submission" date="2018-07" db="EMBL/GenBank/DDBJ databases">
        <authorList>
            <person name="Mckenzie S.K."/>
            <person name="Kronauer D.J.C."/>
        </authorList>
    </citation>
    <scope>NUCLEOTIDE SEQUENCE</scope>
    <source>
        <strain evidence="3">Clonal line C1</strain>
    </source>
</reference>
<feature type="chain" id="PRO_5035982403" evidence="1">
    <location>
        <begin position="26"/>
        <end position="164"/>
    </location>
</feature>
<sequence>MARKTSDVVLIAALLISACSTMSAADWTNDLTRSITRMTENINGQVQRFTQQLKAQIQQNVQDSLEPALREANRAIESLPRDVHGRIISNNGNIIVVSTGNGLSRTIMSGHTPDGEPYVRDIEERYDGNILYHNETSYNPRTNVTERIRWKLDLATPGAQPEML</sequence>